<protein>
    <submittedName>
        <fullName evidence="1">Uncharacterized protein</fullName>
    </submittedName>
</protein>
<reference evidence="1 2" key="2">
    <citation type="journal article" date="2019" name="G3 (Bethesda)">
        <title>Hybrid Assembly of the Genome of the Entomopathogenic Nematode Steinernema carpocapsae Identifies the X-Chromosome.</title>
        <authorList>
            <person name="Serra L."/>
            <person name="Macchietto M."/>
            <person name="Macias-Munoz A."/>
            <person name="McGill C.J."/>
            <person name="Rodriguez I.M."/>
            <person name="Rodriguez B."/>
            <person name="Murad R."/>
            <person name="Mortazavi A."/>
        </authorList>
    </citation>
    <scope>NUCLEOTIDE SEQUENCE [LARGE SCALE GENOMIC DNA]</scope>
    <source>
        <strain evidence="1 2">ALL</strain>
    </source>
</reference>
<accession>A0A4U5PE73</accession>
<keyword evidence="2" id="KW-1185">Reference proteome</keyword>
<dbReference type="AlphaFoldDB" id="A0A4U5PE73"/>
<reference evidence="1 2" key="1">
    <citation type="journal article" date="2015" name="Genome Biol.">
        <title>Comparative genomics of Steinernema reveals deeply conserved gene regulatory networks.</title>
        <authorList>
            <person name="Dillman A.R."/>
            <person name="Macchietto M."/>
            <person name="Porter C.F."/>
            <person name="Rogers A."/>
            <person name="Williams B."/>
            <person name="Antoshechkin I."/>
            <person name="Lee M.M."/>
            <person name="Goodwin Z."/>
            <person name="Lu X."/>
            <person name="Lewis E.E."/>
            <person name="Goodrich-Blair H."/>
            <person name="Stock S.P."/>
            <person name="Adams B.J."/>
            <person name="Sternberg P.W."/>
            <person name="Mortazavi A."/>
        </authorList>
    </citation>
    <scope>NUCLEOTIDE SEQUENCE [LARGE SCALE GENOMIC DNA]</scope>
    <source>
        <strain evidence="1 2">ALL</strain>
    </source>
</reference>
<sequence>MVSSQKKLTWSGHIIWTSTAYSYIQLLKKHSQSSYPGARPIRISVVANSGLEDKEDEESENEGLAHHVDEWRTDGKASFMLQKQFVIWMDEQRQVLTKTKKVVLRFQLATARTIRSTPISPPVIIEMWINLYFGLI</sequence>
<name>A0A4U5PE73_STECR</name>
<gene>
    <name evidence="1" type="ORF">L596_008848</name>
</gene>
<organism evidence="1 2">
    <name type="scientific">Steinernema carpocapsae</name>
    <name type="common">Entomopathogenic nematode</name>
    <dbReference type="NCBI Taxonomy" id="34508"/>
    <lineage>
        <taxon>Eukaryota</taxon>
        <taxon>Metazoa</taxon>
        <taxon>Ecdysozoa</taxon>
        <taxon>Nematoda</taxon>
        <taxon>Chromadorea</taxon>
        <taxon>Rhabditida</taxon>
        <taxon>Tylenchina</taxon>
        <taxon>Panagrolaimomorpha</taxon>
        <taxon>Strongyloidoidea</taxon>
        <taxon>Steinernematidae</taxon>
        <taxon>Steinernema</taxon>
    </lineage>
</organism>
<dbReference type="Proteomes" id="UP000298663">
    <property type="component" value="Unassembled WGS sequence"/>
</dbReference>
<evidence type="ECO:0000313" key="1">
    <source>
        <dbReference type="EMBL" id="TKR94583.1"/>
    </source>
</evidence>
<proteinExistence type="predicted"/>
<comment type="caution">
    <text evidence="1">The sequence shown here is derived from an EMBL/GenBank/DDBJ whole genome shotgun (WGS) entry which is preliminary data.</text>
</comment>
<dbReference type="EMBL" id="AZBU02000002">
    <property type="protein sequence ID" value="TKR94583.1"/>
    <property type="molecule type" value="Genomic_DNA"/>
</dbReference>
<evidence type="ECO:0000313" key="2">
    <source>
        <dbReference type="Proteomes" id="UP000298663"/>
    </source>
</evidence>